<name>A0A4Z2ECA8_9TELE</name>
<evidence type="ECO:0000313" key="4">
    <source>
        <dbReference type="Proteomes" id="UP000314294"/>
    </source>
</evidence>
<evidence type="ECO:0000256" key="1">
    <source>
        <dbReference type="SAM" id="MobiDB-lite"/>
    </source>
</evidence>
<evidence type="ECO:0000313" key="3">
    <source>
        <dbReference type="EMBL" id="TNN26371.1"/>
    </source>
</evidence>
<evidence type="ECO:0000256" key="2">
    <source>
        <dbReference type="SAM" id="Phobius"/>
    </source>
</evidence>
<keyword evidence="2" id="KW-0812">Transmembrane</keyword>
<protein>
    <submittedName>
        <fullName evidence="3">Uncharacterized protein</fullName>
    </submittedName>
</protein>
<accession>A0A4Z2ECA8</accession>
<proteinExistence type="predicted"/>
<dbReference type="AlphaFoldDB" id="A0A4Z2ECA8"/>
<dbReference type="Proteomes" id="UP000314294">
    <property type="component" value="Unassembled WGS sequence"/>
</dbReference>
<sequence>MKKNVGHQLLRGRGCEGDVTWARVRTMTSDSSSFQSLHPAGFRSAGRTLIRVGCGGPEGPGTGTLPSWKWKSRPERSHLQTRPCVRAPPRPLHPLPAIIFIILIIFIVVVVAVLPPLGGGDDTLR</sequence>
<organism evidence="3 4">
    <name type="scientific">Liparis tanakae</name>
    <name type="common">Tanaka's snailfish</name>
    <dbReference type="NCBI Taxonomy" id="230148"/>
    <lineage>
        <taxon>Eukaryota</taxon>
        <taxon>Metazoa</taxon>
        <taxon>Chordata</taxon>
        <taxon>Craniata</taxon>
        <taxon>Vertebrata</taxon>
        <taxon>Euteleostomi</taxon>
        <taxon>Actinopterygii</taxon>
        <taxon>Neopterygii</taxon>
        <taxon>Teleostei</taxon>
        <taxon>Neoteleostei</taxon>
        <taxon>Acanthomorphata</taxon>
        <taxon>Eupercaria</taxon>
        <taxon>Perciformes</taxon>
        <taxon>Cottioidei</taxon>
        <taxon>Cottales</taxon>
        <taxon>Liparidae</taxon>
        <taxon>Liparis</taxon>
    </lineage>
</organism>
<dbReference type="EMBL" id="SRLO01010379">
    <property type="protein sequence ID" value="TNN26371.1"/>
    <property type="molecule type" value="Genomic_DNA"/>
</dbReference>
<keyword evidence="4" id="KW-1185">Reference proteome</keyword>
<gene>
    <name evidence="3" type="ORF">EYF80_063492</name>
</gene>
<keyword evidence="2" id="KW-1133">Transmembrane helix</keyword>
<reference evidence="3 4" key="1">
    <citation type="submission" date="2019-03" db="EMBL/GenBank/DDBJ databases">
        <title>First draft genome of Liparis tanakae, snailfish: a comprehensive survey of snailfish specific genes.</title>
        <authorList>
            <person name="Kim W."/>
            <person name="Song I."/>
            <person name="Jeong J.-H."/>
            <person name="Kim D."/>
            <person name="Kim S."/>
            <person name="Ryu S."/>
            <person name="Song J.Y."/>
            <person name="Lee S.K."/>
        </authorList>
    </citation>
    <scope>NUCLEOTIDE SEQUENCE [LARGE SCALE GENOMIC DNA]</scope>
    <source>
        <tissue evidence="3">Muscle</tissue>
    </source>
</reference>
<comment type="caution">
    <text evidence="3">The sequence shown here is derived from an EMBL/GenBank/DDBJ whole genome shotgun (WGS) entry which is preliminary data.</text>
</comment>
<feature type="transmembrane region" description="Helical" evidence="2">
    <location>
        <begin position="95"/>
        <end position="117"/>
    </location>
</feature>
<keyword evidence="2" id="KW-0472">Membrane</keyword>
<feature type="region of interest" description="Disordered" evidence="1">
    <location>
        <begin position="54"/>
        <end position="86"/>
    </location>
</feature>